<dbReference type="SUPFAM" id="SSF52172">
    <property type="entry name" value="CheY-like"/>
    <property type="match status" value="1"/>
</dbReference>
<feature type="domain" description="Response regulatory" evidence="3">
    <location>
        <begin position="27"/>
        <end position="141"/>
    </location>
</feature>
<sequence length="153" mass="17489">MPGIIAHYALFSELISKYRRNIMLKNRVLIVEDEPLLRKNIAISLRREGYEVMEANNGAEAWKIFNVTSIDLLILDIGLPDYDGINLLREIRAIHPQLPAIVMTARDAPEAENRAIESGASVFFTKPIVLRVLKAEIRNIQENRYCEQTSNKQ</sequence>
<dbReference type="GO" id="GO:0000976">
    <property type="term" value="F:transcription cis-regulatory region binding"/>
    <property type="evidence" value="ECO:0007669"/>
    <property type="project" value="TreeGrafter"/>
</dbReference>
<dbReference type="PANTHER" id="PTHR48111">
    <property type="entry name" value="REGULATOR OF RPOS"/>
    <property type="match status" value="1"/>
</dbReference>
<dbReference type="AlphaFoldDB" id="A0A7X6DUS3"/>
<dbReference type="Pfam" id="PF00072">
    <property type="entry name" value="Response_reg"/>
    <property type="match status" value="1"/>
</dbReference>
<dbReference type="InterPro" id="IPR011006">
    <property type="entry name" value="CheY-like_superfamily"/>
</dbReference>
<evidence type="ECO:0000256" key="1">
    <source>
        <dbReference type="ARBA" id="ARBA00023125"/>
    </source>
</evidence>
<dbReference type="PANTHER" id="PTHR48111:SF50">
    <property type="entry name" value="KDP OPERON TRANSCRIPTIONAL REGULATORY PROTEIN KDPE"/>
    <property type="match status" value="1"/>
</dbReference>
<keyword evidence="2" id="KW-0597">Phosphoprotein</keyword>
<dbReference type="InterPro" id="IPR039420">
    <property type="entry name" value="WalR-like"/>
</dbReference>
<dbReference type="EMBL" id="VTOW01000011">
    <property type="protein sequence ID" value="NKE73739.1"/>
    <property type="molecule type" value="Genomic_DNA"/>
</dbReference>
<dbReference type="Gene3D" id="3.40.50.2300">
    <property type="match status" value="1"/>
</dbReference>
<reference evidence="4 5" key="1">
    <citation type="journal article" date="2020" name="Nature">
        <title>Bacterial chemolithoautotrophy via manganese oxidation.</title>
        <authorList>
            <person name="Yu H."/>
            <person name="Leadbetter J.R."/>
        </authorList>
    </citation>
    <scope>NUCLEOTIDE SEQUENCE [LARGE SCALE GENOMIC DNA]</scope>
    <source>
        <strain evidence="4 5">Mn-1</strain>
    </source>
</reference>
<evidence type="ECO:0000313" key="5">
    <source>
        <dbReference type="Proteomes" id="UP000534783"/>
    </source>
</evidence>
<evidence type="ECO:0000313" key="4">
    <source>
        <dbReference type="EMBL" id="NKE73739.1"/>
    </source>
</evidence>
<dbReference type="GO" id="GO:0006355">
    <property type="term" value="P:regulation of DNA-templated transcription"/>
    <property type="evidence" value="ECO:0007669"/>
    <property type="project" value="TreeGrafter"/>
</dbReference>
<dbReference type="CDD" id="cd17574">
    <property type="entry name" value="REC_OmpR"/>
    <property type="match status" value="1"/>
</dbReference>
<gene>
    <name evidence="4" type="ORF">MNODULE_23600</name>
</gene>
<comment type="caution">
    <text evidence="4">The sequence shown here is derived from an EMBL/GenBank/DDBJ whole genome shotgun (WGS) entry which is preliminary data.</text>
</comment>
<keyword evidence="5" id="KW-1185">Reference proteome</keyword>
<dbReference type="GO" id="GO:0032993">
    <property type="term" value="C:protein-DNA complex"/>
    <property type="evidence" value="ECO:0007669"/>
    <property type="project" value="TreeGrafter"/>
</dbReference>
<feature type="modified residue" description="4-aspartylphosphate" evidence="2">
    <location>
        <position position="76"/>
    </location>
</feature>
<dbReference type="InterPro" id="IPR001789">
    <property type="entry name" value="Sig_transdc_resp-reg_receiver"/>
</dbReference>
<dbReference type="GO" id="GO:0005829">
    <property type="term" value="C:cytosol"/>
    <property type="evidence" value="ECO:0007669"/>
    <property type="project" value="TreeGrafter"/>
</dbReference>
<organism evidence="4 5">
    <name type="scientific">Candidatus Manganitrophus noduliformans</name>
    <dbReference type="NCBI Taxonomy" id="2606439"/>
    <lineage>
        <taxon>Bacteria</taxon>
        <taxon>Pseudomonadati</taxon>
        <taxon>Nitrospirota</taxon>
        <taxon>Nitrospiria</taxon>
        <taxon>Candidatus Troglogloeales</taxon>
        <taxon>Candidatus Manganitrophaceae</taxon>
        <taxon>Candidatus Manganitrophus</taxon>
    </lineage>
</organism>
<accession>A0A7X6DUS3</accession>
<evidence type="ECO:0000256" key="2">
    <source>
        <dbReference type="PROSITE-ProRule" id="PRU00169"/>
    </source>
</evidence>
<proteinExistence type="predicted"/>
<protein>
    <submittedName>
        <fullName evidence="4">Response regulator</fullName>
    </submittedName>
</protein>
<dbReference type="Proteomes" id="UP000534783">
    <property type="component" value="Unassembled WGS sequence"/>
</dbReference>
<keyword evidence="1" id="KW-0238">DNA-binding</keyword>
<dbReference type="PROSITE" id="PS50110">
    <property type="entry name" value="RESPONSE_REGULATORY"/>
    <property type="match status" value="1"/>
</dbReference>
<evidence type="ECO:0000259" key="3">
    <source>
        <dbReference type="PROSITE" id="PS50110"/>
    </source>
</evidence>
<dbReference type="SMART" id="SM00448">
    <property type="entry name" value="REC"/>
    <property type="match status" value="1"/>
</dbReference>
<dbReference type="GO" id="GO:0000156">
    <property type="term" value="F:phosphorelay response regulator activity"/>
    <property type="evidence" value="ECO:0007669"/>
    <property type="project" value="TreeGrafter"/>
</dbReference>
<name>A0A7X6DUS3_9BACT</name>